<organism evidence="2 3">
    <name type="scientific">Adineta ricciae</name>
    <name type="common">Rotifer</name>
    <dbReference type="NCBI Taxonomy" id="249248"/>
    <lineage>
        <taxon>Eukaryota</taxon>
        <taxon>Metazoa</taxon>
        <taxon>Spiralia</taxon>
        <taxon>Gnathifera</taxon>
        <taxon>Rotifera</taxon>
        <taxon>Eurotatoria</taxon>
        <taxon>Bdelloidea</taxon>
        <taxon>Adinetida</taxon>
        <taxon>Adinetidae</taxon>
        <taxon>Adineta</taxon>
    </lineage>
</organism>
<dbReference type="AlphaFoldDB" id="A0A814VT73"/>
<dbReference type="EMBL" id="CAJNOR010001737">
    <property type="protein sequence ID" value="CAF1191526.1"/>
    <property type="molecule type" value="Genomic_DNA"/>
</dbReference>
<evidence type="ECO:0000313" key="2">
    <source>
        <dbReference type="EMBL" id="CAF1191526.1"/>
    </source>
</evidence>
<dbReference type="EMBL" id="CAJNOJ010000124">
    <property type="protein sequence ID" value="CAF1158738.1"/>
    <property type="molecule type" value="Genomic_DNA"/>
</dbReference>
<protein>
    <submittedName>
        <fullName evidence="2">Uncharacterized protein</fullName>
    </submittedName>
</protein>
<gene>
    <name evidence="1" type="ORF">EDS130_LOCUS23021</name>
    <name evidence="2" type="ORF">XAT740_LOCUS23146</name>
</gene>
<dbReference type="Proteomes" id="UP000663852">
    <property type="component" value="Unassembled WGS sequence"/>
</dbReference>
<sequence length="115" mass="13339">MMLAYSTEPSIYLRLPTNVNLIVEIRDTFSCILSSNTSRRQVVLRSCWAVNSIDLTFAQRKSGSSLLLLELNRWTMSQIIQPLASLGQIYPLDFKVSYLLIYYFDHRLQLNSMQN</sequence>
<dbReference type="Proteomes" id="UP000663828">
    <property type="component" value="Unassembled WGS sequence"/>
</dbReference>
<accession>A0A814VT73</accession>
<keyword evidence="3" id="KW-1185">Reference proteome</keyword>
<reference evidence="2" key="1">
    <citation type="submission" date="2021-02" db="EMBL/GenBank/DDBJ databases">
        <authorList>
            <person name="Nowell W R."/>
        </authorList>
    </citation>
    <scope>NUCLEOTIDE SEQUENCE</scope>
</reference>
<evidence type="ECO:0000313" key="3">
    <source>
        <dbReference type="Proteomes" id="UP000663828"/>
    </source>
</evidence>
<proteinExistence type="predicted"/>
<name>A0A814VT73_ADIRI</name>
<evidence type="ECO:0000313" key="1">
    <source>
        <dbReference type="EMBL" id="CAF1158738.1"/>
    </source>
</evidence>
<comment type="caution">
    <text evidence="2">The sequence shown here is derived from an EMBL/GenBank/DDBJ whole genome shotgun (WGS) entry which is preliminary data.</text>
</comment>